<accession>A0A6I9RBZ6</accession>
<dbReference type="Pfam" id="PF14365">
    <property type="entry name" value="Neprosin_AP"/>
    <property type="match status" value="1"/>
</dbReference>
<dbReference type="RefSeq" id="XP_010923368.1">
    <property type="nucleotide sequence ID" value="XM_010925066.2"/>
</dbReference>
<dbReference type="InterPro" id="IPR053168">
    <property type="entry name" value="Glutamic_endopeptidase"/>
</dbReference>
<feature type="signal peptide" evidence="1">
    <location>
        <begin position="1"/>
        <end position="26"/>
    </location>
</feature>
<dbReference type="Proteomes" id="UP000504607">
    <property type="component" value="Chromosome 6"/>
</dbReference>
<feature type="chain" id="PRO_5027073863" evidence="1">
    <location>
        <begin position="27"/>
        <end position="408"/>
    </location>
</feature>
<dbReference type="PANTHER" id="PTHR31589:SF24">
    <property type="entry name" value="OS07G0205500 PROTEIN"/>
    <property type="match status" value="1"/>
</dbReference>
<dbReference type="PANTHER" id="PTHR31589">
    <property type="entry name" value="PROTEIN, PUTATIVE (DUF239)-RELATED-RELATED"/>
    <property type="match status" value="1"/>
</dbReference>
<dbReference type="KEGG" id="egu:105046472"/>
<dbReference type="Pfam" id="PF03080">
    <property type="entry name" value="Neprosin"/>
    <property type="match status" value="1"/>
</dbReference>
<gene>
    <name evidence="4" type="primary">LOC105046472</name>
</gene>
<name>A0A6I9RBZ6_ELAGV</name>
<proteinExistence type="predicted"/>
<protein>
    <submittedName>
        <fullName evidence="4">Uncharacterized protein LOC105046472</fullName>
    </submittedName>
</protein>
<evidence type="ECO:0000313" key="4">
    <source>
        <dbReference type="RefSeq" id="XP_010923368.1"/>
    </source>
</evidence>
<reference evidence="4" key="1">
    <citation type="submission" date="2025-08" db="UniProtKB">
        <authorList>
            <consortium name="RefSeq"/>
        </authorList>
    </citation>
    <scope>IDENTIFICATION</scope>
</reference>
<sequence>MMVHVSMTYGLVALLLVMISICCTRATVQAMTQQSEVRQLLKRLNKPAVKSIKSPDGDIIDCVHISHQPAFDHPSLKNHTVQMRPSFHPLGLHDDNKVASKMETKSIPQIWHQNGRCPEDTIPIRRNKKGDVLRASSVERYGKKTHTTVPNPTSVDPNDFNIVHHEHALAYVMGGSYYGTKATMNVWNPKLESPFEFSLSQLWIVGGPDKVLDTIEAGWHVYPSLHGDNKTRLFIYWTQDGYQSTGCYNLVCPGFIQVNKEIALGAAISPISSYGGRQYEITLLAWKDPKSGNWWLQYENLSPLGYWPSSLFPYLTNGGSLVEWGGEIADLNSNGPHTSTQMGSGHFPEERFGKASYIRNIQIVDRSNKLQAPQGVGTVITRPNCYNMKSYSNGYFYYGGPGRNPNCP</sequence>
<dbReference type="OrthoDB" id="1021277at2759"/>
<dbReference type="Gene3D" id="3.90.1320.10">
    <property type="entry name" value="Outer-capsid protein sigma 3, large lobe"/>
    <property type="match status" value="1"/>
</dbReference>
<keyword evidence="3" id="KW-1185">Reference proteome</keyword>
<evidence type="ECO:0000259" key="2">
    <source>
        <dbReference type="PROSITE" id="PS52045"/>
    </source>
</evidence>
<dbReference type="InParanoid" id="A0A6I9RBZ6"/>
<dbReference type="InterPro" id="IPR004314">
    <property type="entry name" value="Neprosin"/>
</dbReference>
<dbReference type="PROSITE" id="PS52045">
    <property type="entry name" value="NEPROSIN_PEP_CD"/>
    <property type="match status" value="1"/>
</dbReference>
<organism evidence="3 4">
    <name type="scientific">Elaeis guineensis var. tenera</name>
    <name type="common">Oil palm</name>
    <dbReference type="NCBI Taxonomy" id="51953"/>
    <lineage>
        <taxon>Eukaryota</taxon>
        <taxon>Viridiplantae</taxon>
        <taxon>Streptophyta</taxon>
        <taxon>Embryophyta</taxon>
        <taxon>Tracheophyta</taxon>
        <taxon>Spermatophyta</taxon>
        <taxon>Magnoliopsida</taxon>
        <taxon>Liliopsida</taxon>
        <taxon>Arecaceae</taxon>
        <taxon>Arecoideae</taxon>
        <taxon>Cocoseae</taxon>
        <taxon>Elaeidinae</taxon>
        <taxon>Elaeis</taxon>
    </lineage>
</organism>
<keyword evidence="1" id="KW-0732">Signal</keyword>
<evidence type="ECO:0000256" key="1">
    <source>
        <dbReference type="SAM" id="SignalP"/>
    </source>
</evidence>
<feature type="domain" description="Neprosin PEP catalytic" evidence="2">
    <location>
        <begin position="159"/>
        <end position="408"/>
    </location>
</feature>
<dbReference type="GeneID" id="105046472"/>
<dbReference type="AlphaFoldDB" id="A0A6I9RBZ6"/>
<dbReference type="InterPro" id="IPR025521">
    <property type="entry name" value="Neprosin_propep"/>
</dbReference>
<evidence type="ECO:0000313" key="3">
    <source>
        <dbReference type="Proteomes" id="UP000504607"/>
    </source>
</evidence>